<feature type="region of interest" description="Disordered" evidence="26">
    <location>
        <begin position="644"/>
        <end position="668"/>
    </location>
</feature>
<dbReference type="SMART" id="SM00490">
    <property type="entry name" value="HELICc"/>
    <property type="match status" value="1"/>
</dbReference>
<evidence type="ECO:0000256" key="8">
    <source>
        <dbReference type="ARBA" id="ARBA00022741"/>
    </source>
</evidence>
<keyword evidence="6" id="KW-0235">DNA replication</keyword>
<dbReference type="NCBIfam" id="TIGR00614">
    <property type="entry name" value="recQ_fam"/>
    <property type="match status" value="1"/>
</dbReference>
<keyword evidence="18" id="KW-0131">Cell cycle</keyword>
<keyword evidence="15" id="KW-0234">DNA repair</keyword>
<proteinExistence type="inferred from homology"/>
<dbReference type="InterPro" id="IPR001650">
    <property type="entry name" value="Helicase_C-like"/>
</dbReference>
<evidence type="ECO:0000256" key="7">
    <source>
        <dbReference type="ARBA" id="ARBA00022723"/>
    </source>
</evidence>
<dbReference type="GO" id="GO:0000724">
    <property type="term" value="P:double-strand break repair via homologous recombination"/>
    <property type="evidence" value="ECO:0007669"/>
    <property type="project" value="TreeGrafter"/>
</dbReference>
<comment type="subcellular location">
    <subcellularLocation>
        <location evidence="2">Nucleus</location>
        <location evidence="2">Nucleoplasm</location>
    </subcellularLocation>
</comment>
<evidence type="ECO:0000256" key="4">
    <source>
        <dbReference type="ARBA" id="ARBA00022553"/>
    </source>
</evidence>
<dbReference type="InterPro" id="IPR014001">
    <property type="entry name" value="Helicase_ATP-bd"/>
</dbReference>
<keyword evidence="16" id="KW-0413">Isomerase</keyword>
<evidence type="ECO:0000256" key="10">
    <source>
        <dbReference type="ARBA" id="ARBA00022801"/>
    </source>
</evidence>
<dbReference type="CDD" id="cd18794">
    <property type="entry name" value="SF2_C_RecQ"/>
    <property type="match status" value="1"/>
</dbReference>
<evidence type="ECO:0000256" key="2">
    <source>
        <dbReference type="ARBA" id="ARBA00004642"/>
    </source>
</evidence>
<evidence type="ECO:0000259" key="27">
    <source>
        <dbReference type="PROSITE" id="PS51192"/>
    </source>
</evidence>
<evidence type="ECO:0000256" key="21">
    <source>
        <dbReference type="ARBA" id="ARBA00049360"/>
    </source>
</evidence>
<dbReference type="InterPro" id="IPR032284">
    <property type="entry name" value="RecQ_Zn-bd"/>
</dbReference>
<sequence>MERIHDVLFEKFGHSEFKSDLQKRAVICIAQGKNDVYVSMPTGSGKSLCYQLPAVLKEGKIALVVSPLIALIKDQIEHLATHKIVAESLNSKMSGSDRKRVLNDLQCMSPNTQLLYITPEQAATIAFQDLVEKLYKFNKLSYFVVDEAHCVSQWGHDFRPDYLKLGRLRSKFPGVPCVALTATATAKVQEDVYKQLSLRHPVKFKVSCFRSNLFYDVVFQDSLKNPEDDLAQFALKWIGVDWHSKPPSERDCGIVYCRTRESTEDLAHKLSARGIPTRAYHAGLRDRERNQVQEDWMDGKIPVISATISFGMGVDKKNVRFVAHWCMPQSVAGYYQESGRAGRDGKLSGCRIYYSRRDRDAVAFLLKKDQSKAKKKSEKKVDMAKCAMKSYELMVQYCEEAKCRHGTFSKYFGDDPPDCQKHCDVCESPKTVEKRIKEFYDTVMRNKSFNAGSYLLNTEEEDSELYGGGRRGQKREADAYGGDGSDDERKVEEEQKAKKERLDLIKEQFALRKAGGDKKKSGYEIGKPVESELVKNTQIKCPEATEKKVTGLTIAVRESFLKMLAQTLWSNYTNFKNKNPELDVRYYTENHMVTLASDLEYETFSSNQVRVMTMYRRGMASHISKTRKDTEADALFDALLNFEPRREPSPLPTTSSLVQESQESLKDEKRLGSVFRTASEVLRQNKSKFEQRKSAFRVNRSPTRQSKLSKYFGTSSQEGPDDSTEKKEMLHDYTGPSMERNGIHVIEEAEDSANNQIDSPLNTISIEEYESHFTEKEEDDEYERKVVREFSTDYMHSSVNDGVDIFGTPKLTNTHAEFSSRKNTSPPYELVVKKETESENFECKNIDNPTLNGIKEEITVKEEKSCDIVKAEKNQKKNRMNGKSDIFREGSSNSEMIKISEKHAKIKREQMEQTIAPKIVEKRKDTKKEEVKKEHRKHDEVKPPSEKRLDKTVVSELVVRHLMPAYKKKLLGDKEEFKILAKSLTHQALTDKKSIRGEKDIQEFVENFCTALEK</sequence>
<dbReference type="InterPro" id="IPR027417">
    <property type="entry name" value="P-loop_NTPase"/>
</dbReference>
<dbReference type="InterPro" id="IPR004589">
    <property type="entry name" value="DNA_helicase_ATP-dep_RecQ"/>
</dbReference>
<comment type="similarity">
    <text evidence="3">Belongs to the helicase family. RecQ subfamily.</text>
</comment>
<evidence type="ECO:0000313" key="30">
    <source>
        <dbReference type="Proteomes" id="UP001187531"/>
    </source>
</evidence>
<feature type="region of interest" description="Disordered" evidence="26">
    <location>
        <begin position="463"/>
        <end position="496"/>
    </location>
</feature>
<evidence type="ECO:0000256" key="20">
    <source>
        <dbReference type="ARBA" id="ARBA00034808"/>
    </source>
</evidence>
<keyword evidence="10" id="KW-0378">Hydrolase</keyword>
<feature type="compositionally biased region" description="Polar residues" evidence="26">
    <location>
        <begin position="700"/>
        <end position="718"/>
    </location>
</feature>
<dbReference type="PROSITE" id="PS51194">
    <property type="entry name" value="HELICASE_CTER"/>
    <property type="match status" value="1"/>
</dbReference>
<accession>A0AA88I4L6</accession>
<keyword evidence="30" id="KW-1185">Reference proteome</keyword>
<evidence type="ECO:0000256" key="23">
    <source>
        <dbReference type="ARBA" id="ARBA00076757"/>
    </source>
</evidence>
<dbReference type="GO" id="GO:0045934">
    <property type="term" value="P:negative regulation of nucleobase-containing compound metabolic process"/>
    <property type="evidence" value="ECO:0007669"/>
    <property type="project" value="UniProtKB-ARBA"/>
</dbReference>
<gene>
    <name evidence="29" type="ORF">QYM36_010079</name>
</gene>
<comment type="cofactor">
    <cofactor evidence="1">
        <name>Zn(2+)</name>
        <dbReference type="ChEBI" id="CHEBI:29105"/>
    </cofactor>
</comment>
<dbReference type="SUPFAM" id="SSF52540">
    <property type="entry name" value="P-loop containing nucleoside triphosphate hydrolases"/>
    <property type="match status" value="1"/>
</dbReference>
<dbReference type="FunFam" id="3.40.50.300:FF:000444">
    <property type="entry name" value="ATP-dependent DNA helicase"/>
    <property type="match status" value="1"/>
</dbReference>
<dbReference type="GO" id="GO:0010605">
    <property type="term" value="P:negative regulation of macromolecule metabolic process"/>
    <property type="evidence" value="ECO:0007669"/>
    <property type="project" value="UniProtKB-ARBA"/>
</dbReference>
<feature type="domain" description="Helicase ATP-binding" evidence="27">
    <location>
        <begin position="27"/>
        <end position="202"/>
    </location>
</feature>
<dbReference type="GO" id="GO:0009378">
    <property type="term" value="F:four-way junction helicase activity"/>
    <property type="evidence" value="ECO:0007669"/>
    <property type="project" value="TreeGrafter"/>
</dbReference>
<dbReference type="Pfam" id="PF00271">
    <property type="entry name" value="Helicase_C"/>
    <property type="match status" value="1"/>
</dbReference>
<evidence type="ECO:0000256" key="5">
    <source>
        <dbReference type="ARBA" id="ARBA00022618"/>
    </source>
</evidence>
<evidence type="ECO:0000256" key="15">
    <source>
        <dbReference type="ARBA" id="ARBA00023204"/>
    </source>
</evidence>
<dbReference type="EMBL" id="JAVRJZ010000012">
    <property type="protein sequence ID" value="KAK2715327.1"/>
    <property type="molecule type" value="Genomic_DNA"/>
</dbReference>
<feature type="region of interest" description="Disordered" evidence="26">
    <location>
        <begin position="923"/>
        <end position="945"/>
    </location>
</feature>
<keyword evidence="17" id="KW-0539">Nucleus</keyword>
<comment type="catalytic activity">
    <reaction evidence="19">
        <text>Couples ATP hydrolysis with the unwinding of duplex DNA by translocating in the 3'-5' direction.</text>
        <dbReference type="EC" id="5.6.2.4"/>
    </reaction>
</comment>
<dbReference type="SMART" id="SM00487">
    <property type="entry name" value="DEXDc"/>
    <property type="match status" value="1"/>
</dbReference>
<evidence type="ECO:0000256" key="1">
    <source>
        <dbReference type="ARBA" id="ARBA00001947"/>
    </source>
</evidence>
<keyword evidence="13" id="KW-0067">ATP-binding</keyword>
<dbReference type="GO" id="GO:0046872">
    <property type="term" value="F:metal ion binding"/>
    <property type="evidence" value="ECO:0007669"/>
    <property type="project" value="UniProtKB-KW"/>
</dbReference>
<dbReference type="Gene3D" id="3.40.50.300">
    <property type="entry name" value="P-loop containing nucleotide triphosphate hydrolases"/>
    <property type="match status" value="2"/>
</dbReference>
<dbReference type="GO" id="GO:0005654">
    <property type="term" value="C:nucleoplasm"/>
    <property type="evidence" value="ECO:0007669"/>
    <property type="project" value="UniProtKB-SubCell"/>
</dbReference>
<protein>
    <recommendedName>
        <fullName evidence="22">ATP-dependent DNA helicase Q5</fullName>
        <ecNumber evidence="20">5.6.2.4</ecNumber>
    </recommendedName>
    <alternativeName>
        <fullName evidence="23">DNA 3'-5' helicase RecQ5</fullName>
    </alternativeName>
    <alternativeName>
        <fullName evidence="24">DNA helicase, RecQ-like type 5</fullName>
    </alternativeName>
    <alternativeName>
        <fullName evidence="25">RecQ protein-like 5</fullName>
    </alternativeName>
</protein>
<dbReference type="GO" id="GO:0005694">
    <property type="term" value="C:chromosome"/>
    <property type="evidence" value="ECO:0007669"/>
    <property type="project" value="InterPro"/>
</dbReference>
<dbReference type="GO" id="GO:0016787">
    <property type="term" value="F:hydrolase activity"/>
    <property type="evidence" value="ECO:0007669"/>
    <property type="project" value="UniProtKB-KW"/>
</dbReference>
<keyword evidence="12" id="KW-0862">Zinc</keyword>
<keyword evidence="14" id="KW-0238">DNA-binding</keyword>
<dbReference type="GO" id="GO:0003677">
    <property type="term" value="F:DNA binding"/>
    <property type="evidence" value="ECO:0007669"/>
    <property type="project" value="UniProtKB-KW"/>
</dbReference>
<evidence type="ECO:0000256" key="24">
    <source>
        <dbReference type="ARBA" id="ARBA00078243"/>
    </source>
</evidence>
<evidence type="ECO:0000256" key="16">
    <source>
        <dbReference type="ARBA" id="ARBA00023235"/>
    </source>
</evidence>
<evidence type="ECO:0000256" key="25">
    <source>
        <dbReference type="ARBA" id="ARBA00084014"/>
    </source>
</evidence>
<keyword evidence="9" id="KW-0227">DNA damage</keyword>
<dbReference type="GO" id="GO:0043138">
    <property type="term" value="F:3'-5' DNA helicase activity"/>
    <property type="evidence" value="ECO:0007669"/>
    <property type="project" value="UniProtKB-EC"/>
</dbReference>
<dbReference type="Pfam" id="PF00270">
    <property type="entry name" value="DEAD"/>
    <property type="match status" value="1"/>
</dbReference>
<feature type="compositionally biased region" description="Polar residues" evidence="26">
    <location>
        <begin position="652"/>
        <end position="662"/>
    </location>
</feature>
<evidence type="ECO:0000256" key="11">
    <source>
        <dbReference type="ARBA" id="ARBA00022806"/>
    </source>
</evidence>
<dbReference type="FunFam" id="3.40.50.300:FF:000614">
    <property type="entry name" value="ATP-dependent DNA helicase"/>
    <property type="match status" value="1"/>
</dbReference>
<dbReference type="InterPro" id="IPR011545">
    <property type="entry name" value="DEAD/DEAH_box_helicase_dom"/>
</dbReference>
<keyword evidence="4" id="KW-0597">Phosphoprotein</keyword>
<evidence type="ECO:0000256" key="13">
    <source>
        <dbReference type="ARBA" id="ARBA00022840"/>
    </source>
</evidence>
<evidence type="ECO:0000256" key="9">
    <source>
        <dbReference type="ARBA" id="ARBA00022763"/>
    </source>
</evidence>
<dbReference type="InterPro" id="IPR002464">
    <property type="entry name" value="DNA/RNA_helicase_DEAH_CS"/>
</dbReference>
<feature type="region of interest" description="Disordered" evidence="26">
    <location>
        <begin position="692"/>
        <end position="728"/>
    </location>
</feature>
<organism evidence="29 30">
    <name type="scientific">Artemia franciscana</name>
    <name type="common">Brine shrimp</name>
    <name type="synonym">Artemia sanfranciscana</name>
    <dbReference type="NCBI Taxonomy" id="6661"/>
    <lineage>
        <taxon>Eukaryota</taxon>
        <taxon>Metazoa</taxon>
        <taxon>Ecdysozoa</taxon>
        <taxon>Arthropoda</taxon>
        <taxon>Crustacea</taxon>
        <taxon>Branchiopoda</taxon>
        <taxon>Anostraca</taxon>
        <taxon>Artemiidae</taxon>
        <taxon>Artemia</taxon>
    </lineage>
</organism>
<dbReference type="InterPro" id="IPR013257">
    <property type="entry name" value="SRI"/>
</dbReference>
<dbReference type="PANTHER" id="PTHR13710">
    <property type="entry name" value="DNA HELICASE RECQ FAMILY MEMBER"/>
    <property type="match status" value="1"/>
</dbReference>
<evidence type="ECO:0000256" key="17">
    <source>
        <dbReference type="ARBA" id="ARBA00023242"/>
    </source>
</evidence>
<evidence type="ECO:0000259" key="28">
    <source>
        <dbReference type="PROSITE" id="PS51194"/>
    </source>
</evidence>
<dbReference type="Proteomes" id="UP001187531">
    <property type="component" value="Unassembled WGS sequence"/>
</dbReference>
<dbReference type="PANTHER" id="PTHR13710:SF152">
    <property type="entry name" value="ATP-DEPENDENT DNA HELICASE Q5"/>
    <property type="match status" value="1"/>
</dbReference>
<evidence type="ECO:0000256" key="18">
    <source>
        <dbReference type="ARBA" id="ARBA00023306"/>
    </source>
</evidence>
<feature type="compositionally biased region" description="Basic and acidic residues" evidence="26">
    <location>
        <begin position="487"/>
        <end position="496"/>
    </location>
</feature>
<dbReference type="Pfam" id="PF16124">
    <property type="entry name" value="RecQ_Zn_bind"/>
    <property type="match status" value="1"/>
</dbReference>
<dbReference type="PROSITE" id="PS00690">
    <property type="entry name" value="DEAH_ATP_HELICASE"/>
    <property type="match status" value="1"/>
</dbReference>
<keyword evidence="11" id="KW-0347">Helicase</keyword>
<comment type="catalytic activity">
    <reaction evidence="21">
        <text>ATP + H2O = ADP + phosphate + H(+)</text>
        <dbReference type="Rhea" id="RHEA:13065"/>
        <dbReference type="ChEBI" id="CHEBI:15377"/>
        <dbReference type="ChEBI" id="CHEBI:15378"/>
        <dbReference type="ChEBI" id="CHEBI:30616"/>
        <dbReference type="ChEBI" id="CHEBI:43474"/>
        <dbReference type="ChEBI" id="CHEBI:456216"/>
    </reaction>
</comment>
<feature type="domain" description="Helicase C-terminal" evidence="28">
    <location>
        <begin position="239"/>
        <end position="392"/>
    </location>
</feature>
<keyword evidence="7" id="KW-0479">Metal-binding</keyword>
<name>A0AA88I4L6_ARTSF</name>
<evidence type="ECO:0000256" key="3">
    <source>
        <dbReference type="ARBA" id="ARBA00005446"/>
    </source>
</evidence>
<dbReference type="PROSITE" id="PS51192">
    <property type="entry name" value="HELICASE_ATP_BIND_1"/>
    <property type="match status" value="1"/>
</dbReference>
<keyword evidence="8" id="KW-0547">Nucleotide-binding</keyword>
<dbReference type="GO" id="GO:0006355">
    <property type="term" value="P:regulation of DNA-templated transcription"/>
    <property type="evidence" value="ECO:0007669"/>
    <property type="project" value="InterPro"/>
</dbReference>
<evidence type="ECO:0000256" key="26">
    <source>
        <dbReference type="SAM" id="MobiDB-lite"/>
    </source>
</evidence>
<evidence type="ECO:0000256" key="14">
    <source>
        <dbReference type="ARBA" id="ARBA00023125"/>
    </source>
</evidence>
<evidence type="ECO:0000256" key="6">
    <source>
        <dbReference type="ARBA" id="ARBA00022705"/>
    </source>
</evidence>
<evidence type="ECO:0000256" key="22">
    <source>
        <dbReference type="ARBA" id="ARBA00074289"/>
    </source>
</evidence>
<dbReference type="AlphaFoldDB" id="A0AA88I4L6"/>
<comment type="caution">
    <text evidence="29">The sequence shown here is derived from an EMBL/GenBank/DDBJ whole genome shotgun (WGS) entry which is preliminary data.</text>
</comment>
<dbReference type="EC" id="5.6.2.4" evidence="20"/>
<evidence type="ECO:0000313" key="29">
    <source>
        <dbReference type="EMBL" id="KAK2715327.1"/>
    </source>
</evidence>
<dbReference type="GO" id="GO:0005737">
    <property type="term" value="C:cytoplasm"/>
    <property type="evidence" value="ECO:0007669"/>
    <property type="project" value="TreeGrafter"/>
</dbReference>
<evidence type="ECO:0000256" key="12">
    <source>
        <dbReference type="ARBA" id="ARBA00022833"/>
    </source>
</evidence>
<keyword evidence="5" id="KW-0132">Cell division</keyword>
<dbReference type="GO" id="GO:0005524">
    <property type="term" value="F:ATP binding"/>
    <property type="evidence" value="ECO:0007669"/>
    <property type="project" value="UniProtKB-KW"/>
</dbReference>
<dbReference type="GO" id="GO:0006260">
    <property type="term" value="P:DNA replication"/>
    <property type="evidence" value="ECO:0007669"/>
    <property type="project" value="UniProtKB-KW"/>
</dbReference>
<reference evidence="29" key="1">
    <citation type="submission" date="2023-07" db="EMBL/GenBank/DDBJ databases">
        <title>Chromosome-level genome assembly of Artemia franciscana.</title>
        <authorList>
            <person name="Jo E."/>
        </authorList>
    </citation>
    <scope>NUCLEOTIDE SEQUENCE</scope>
    <source>
        <tissue evidence="29">Whole body</tissue>
    </source>
</reference>
<dbReference type="GO" id="GO:0051301">
    <property type="term" value="P:cell division"/>
    <property type="evidence" value="ECO:0007669"/>
    <property type="project" value="UniProtKB-KW"/>
</dbReference>
<dbReference type="Pfam" id="PF08236">
    <property type="entry name" value="SRI"/>
    <property type="match status" value="1"/>
</dbReference>
<evidence type="ECO:0000256" key="19">
    <source>
        <dbReference type="ARBA" id="ARBA00034617"/>
    </source>
</evidence>